<proteinExistence type="predicted"/>
<organism evidence="2">
    <name type="scientific">marine metagenome</name>
    <dbReference type="NCBI Taxonomy" id="408172"/>
    <lineage>
        <taxon>unclassified sequences</taxon>
        <taxon>metagenomes</taxon>
        <taxon>ecological metagenomes</taxon>
    </lineage>
</organism>
<dbReference type="PANTHER" id="PTHR30011">
    <property type="entry name" value="ALKANESULFONATE MONOOXYGENASE-RELATED"/>
    <property type="match status" value="1"/>
</dbReference>
<dbReference type="Pfam" id="PF00296">
    <property type="entry name" value="Bac_luciferase"/>
    <property type="match status" value="1"/>
</dbReference>
<dbReference type="GO" id="GO:0016705">
    <property type="term" value="F:oxidoreductase activity, acting on paired donors, with incorporation or reduction of molecular oxygen"/>
    <property type="evidence" value="ECO:0007669"/>
    <property type="project" value="InterPro"/>
</dbReference>
<dbReference type="InterPro" id="IPR011251">
    <property type="entry name" value="Luciferase-like_dom"/>
</dbReference>
<dbReference type="PANTHER" id="PTHR30011:SF32">
    <property type="entry name" value="CONSERVED PROTEIN"/>
    <property type="match status" value="1"/>
</dbReference>
<dbReference type="Gene3D" id="3.20.20.30">
    <property type="entry name" value="Luciferase-like domain"/>
    <property type="match status" value="1"/>
</dbReference>
<evidence type="ECO:0000313" key="2">
    <source>
        <dbReference type="EMBL" id="SVC69912.1"/>
    </source>
</evidence>
<feature type="domain" description="Luciferase-like" evidence="1">
    <location>
        <begin position="32"/>
        <end position="168"/>
    </location>
</feature>
<gene>
    <name evidence="2" type="ORF">METZ01_LOCUS322766</name>
</gene>
<protein>
    <recommendedName>
        <fullName evidence="1">Luciferase-like domain-containing protein</fullName>
    </recommendedName>
</protein>
<dbReference type="InterPro" id="IPR051260">
    <property type="entry name" value="Diverse_substr_monoxygenases"/>
</dbReference>
<feature type="non-terminal residue" evidence="2">
    <location>
        <position position="168"/>
    </location>
</feature>
<evidence type="ECO:0000259" key="1">
    <source>
        <dbReference type="Pfam" id="PF00296"/>
    </source>
</evidence>
<dbReference type="SUPFAM" id="SSF51679">
    <property type="entry name" value="Bacterial luciferase-like"/>
    <property type="match status" value="1"/>
</dbReference>
<dbReference type="AlphaFoldDB" id="A0A382PDA1"/>
<accession>A0A382PDA1</accession>
<dbReference type="InterPro" id="IPR036661">
    <property type="entry name" value="Luciferase-like_sf"/>
</dbReference>
<reference evidence="2" key="1">
    <citation type="submission" date="2018-05" db="EMBL/GenBank/DDBJ databases">
        <authorList>
            <person name="Lanie J.A."/>
            <person name="Ng W.-L."/>
            <person name="Kazmierczak K.M."/>
            <person name="Andrzejewski T.M."/>
            <person name="Davidsen T.M."/>
            <person name="Wayne K.J."/>
            <person name="Tettelin H."/>
            <person name="Glass J.I."/>
            <person name="Rusch D."/>
            <person name="Podicherti R."/>
            <person name="Tsui H.-C.T."/>
            <person name="Winkler M.E."/>
        </authorList>
    </citation>
    <scope>NUCLEOTIDE SEQUENCE</scope>
</reference>
<dbReference type="EMBL" id="UINC01105745">
    <property type="protein sequence ID" value="SVC69912.1"/>
    <property type="molecule type" value="Genomic_DNA"/>
</dbReference>
<sequence>MRTTPVRSPPGRGHGYRSGVDLGITIHLTDRCVDVRDLASEAEARGFSSLYVPEHTHIPSSQDTPVPMGGDLPVDVYPRSLDPMVALAAAAAVTSTIRIGTGVSLVAQHHPITLAKAAATIDLLSGGRFVMGVGYGWNREEMAHHGVDYATRRARVRETMLAVRELWT</sequence>
<name>A0A382PDA1_9ZZZZ</name>